<dbReference type="EMBL" id="RWJN01000060">
    <property type="protein sequence ID" value="TCD68655.1"/>
    <property type="molecule type" value="Genomic_DNA"/>
</dbReference>
<dbReference type="STRING" id="92696.A0A4R0RQZ6"/>
<feature type="region of interest" description="Disordered" evidence="1">
    <location>
        <begin position="11"/>
        <end position="47"/>
    </location>
</feature>
<dbReference type="Gene3D" id="3.40.50.1010">
    <property type="entry name" value="5'-nuclease"/>
    <property type="match status" value="2"/>
</dbReference>
<dbReference type="GO" id="GO:0017108">
    <property type="term" value="F:5'-flap endonuclease activity"/>
    <property type="evidence" value="ECO:0007669"/>
    <property type="project" value="TreeGrafter"/>
</dbReference>
<keyword evidence="4" id="KW-1185">Reference proteome</keyword>
<dbReference type="Pfam" id="PF00867">
    <property type="entry name" value="XPG_I"/>
    <property type="match status" value="1"/>
</dbReference>
<gene>
    <name evidence="3" type="primary">GEN1</name>
    <name evidence="3" type="ORF">EIP91_010176</name>
</gene>
<sequence>MPKADGLSFLGYDADFDPPSSSQSTDVQSNGNLDGSLPSAGGQSTSTAYRRARLTAPPFAFLLSSPLTPLGSGSSSIDLRRIVDVVYPLVRPIPPLFFSIGNISTTARSSTALSRKPSQAVCNDRPRSFEVRHCPLPHPSAPPLLTCNIDSPPPLETYALLVQDGYQSTVLELAQEKGHMNAVALHDHLLERPGIRGLRVGIDASGLMWRIINGVSAGHAQSGENPELRTLLATLNNLLSDPVHAVFVFDGPQRPLRKRNTSVRTAPVWLTAGMKDFVEAYGYQCHDAPGEAEAELALMNRNGYIDAVLTEDSDVFAFGVETVIRTTIFPPRKSEVSVYRMDKVKELNAGTLNRPAIIFIGLVCGGDYDTVGFPGCGIKIALGLLRYGLGNSLYGGAVSLQGQDLEDFIKMWRAEVQDKLRHDPLGYIGQAHPAVADRMPPSFPSYQILHAYLHPVTSAFDVPATQYLSHLPDIGRFAALCERSFGFGSRTGILDYLHKNVWPGLSLRILMHEALCHDAASSSDAGMGVIPASMGAGAARLLDIAVAELHANMSYPPSRRYHVAHSSVVDATPGTIVSVVDNCLVRSRPYQVTAKGTESAIRVLALGPLHVLVPTSILAAARPATVAGSPKEESRSSQLIRRALKRKHDRIGAASDRASNTNIGVNVGVGHSSLSDGHAISGGAVAGPSTLGRSVIDLTEGREVIDLTLDDDDDDGGGAAAGPA</sequence>
<dbReference type="AlphaFoldDB" id="A0A4R0RQZ6"/>
<protein>
    <submittedName>
        <fullName evidence="3">Gen1p</fullName>
    </submittedName>
</protein>
<comment type="caution">
    <text evidence="3">The sequence shown here is derived from an EMBL/GenBank/DDBJ whole genome shotgun (WGS) entry which is preliminary data.</text>
</comment>
<dbReference type="OrthoDB" id="2959108at2759"/>
<evidence type="ECO:0000313" key="3">
    <source>
        <dbReference type="EMBL" id="TCD68655.1"/>
    </source>
</evidence>
<feature type="compositionally biased region" description="Polar residues" evidence="1">
    <location>
        <begin position="19"/>
        <end position="33"/>
    </location>
</feature>
<dbReference type="InterPro" id="IPR006086">
    <property type="entry name" value="XPG-I_dom"/>
</dbReference>
<dbReference type="SMART" id="SM00484">
    <property type="entry name" value="XPGI"/>
    <property type="match status" value="1"/>
</dbReference>
<evidence type="ECO:0000259" key="2">
    <source>
        <dbReference type="SMART" id="SM00484"/>
    </source>
</evidence>
<dbReference type="GO" id="GO:0006281">
    <property type="term" value="P:DNA repair"/>
    <property type="evidence" value="ECO:0007669"/>
    <property type="project" value="UniProtKB-ARBA"/>
</dbReference>
<name>A0A4R0RQZ6_9APHY</name>
<accession>A0A4R0RQZ6</accession>
<evidence type="ECO:0000313" key="4">
    <source>
        <dbReference type="Proteomes" id="UP000292702"/>
    </source>
</evidence>
<dbReference type="PANTHER" id="PTHR11081">
    <property type="entry name" value="FLAP ENDONUCLEASE FAMILY MEMBER"/>
    <property type="match status" value="1"/>
</dbReference>
<dbReference type="PANTHER" id="PTHR11081:SF75">
    <property type="entry name" value="ENDONUCLEASE, PUTATIVE (AFU_ORTHOLOGUE AFUA_3G13260)-RELATED"/>
    <property type="match status" value="1"/>
</dbReference>
<dbReference type="Proteomes" id="UP000292702">
    <property type="component" value="Unassembled WGS sequence"/>
</dbReference>
<dbReference type="InterPro" id="IPR006084">
    <property type="entry name" value="XPG/Rad2"/>
</dbReference>
<dbReference type="InterPro" id="IPR029060">
    <property type="entry name" value="PIN-like_dom_sf"/>
</dbReference>
<dbReference type="SUPFAM" id="SSF88723">
    <property type="entry name" value="PIN domain-like"/>
    <property type="match status" value="1"/>
</dbReference>
<dbReference type="CDD" id="cd09870">
    <property type="entry name" value="PIN_YEN1"/>
    <property type="match status" value="1"/>
</dbReference>
<proteinExistence type="predicted"/>
<dbReference type="PRINTS" id="PR00853">
    <property type="entry name" value="XPGRADSUPER"/>
</dbReference>
<evidence type="ECO:0000256" key="1">
    <source>
        <dbReference type="SAM" id="MobiDB-lite"/>
    </source>
</evidence>
<organism evidence="3 4">
    <name type="scientific">Steccherinum ochraceum</name>
    <dbReference type="NCBI Taxonomy" id="92696"/>
    <lineage>
        <taxon>Eukaryota</taxon>
        <taxon>Fungi</taxon>
        <taxon>Dikarya</taxon>
        <taxon>Basidiomycota</taxon>
        <taxon>Agaricomycotina</taxon>
        <taxon>Agaricomycetes</taxon>
        <taxon>Polyporales</taxon>
        <taxon>Steccherinaceae</taxon>
        <taxon>Steccherinum</taxon>
    </lineage>
</organism>
<dbReference type="SUPFAM" id="SSF47807">
    <property type="entry name" value="5' to 3' exonuclease, C-terminal subdomain"/>
    <property type="match status" value="1"/>
</dbReference>
<feature type="domain" description="XPG-I" evidence="2">
    <location>
        <begin position="279"/>
        <end position="349"/>
    </location>
</feature>
<dbReference type="InterPro" id="IPR036279">
    <property type="entry name" value="5-3_exonuclease_C_sf"/>
</dbReference>
<reference evidence="3 4" key="1">
    <citation type="submission" date="2018-11" db="EMBL/GenBank/DDBJ databases">
        <title>Genome assembly of Steccherinum ochraceum LE-BIN_3174, the white-rot fungus of the Steccherinaceae family (The Residual Polyporoid clade, Polyporales, Basidiomycota).</title>
        <authorList>
            <person name="Fedorova T.V."/>
            <person name="Glazunova O.A."/>
            <person name="Landesman E.O."/>
            <person name="Moiseenko K.V."/>
            <person name="Psurtseva N.V."/>
            <person name="Savinova O.S."/>
            <person name="Shakhova N.V."/>
            <person name="Tyazhelova T.V."/>
            <person name="Vasina D.V."/>
        </authorList>
    </citation>
    <scope>NUCLEOTIDE SEQUENCE [LARGE SCALE GENOMIC DNA]</scope>
    <source>
        <strain evidence="3 4">LE-BIN_3174</strain>
    </source>
</reference>